<dbReference type="PANTHER" id="PTHR40590:SF1">
    <property type="entry name" value="CYTOPLASMIC PROTEIN"/>
    <property type="match status" value="1"/>
</dbReference>
<dbReference type="AlphaFoldDB" id="A0AAW7X619"/>
<organism evidence="2 3">
    <name type="scientific">Saccharophagus degradans</name>
    <dbReference type="NCBI Taxonomy" id="86304"/>
    <lineage>
        <taxon>Bacteria</taxon>
        <taxon>Pseudomonadati</taxon>
        <taxon>Pseudomonadota</taxon>
        <taxon>Gammaproteobacteria</taxon>
        <taxon>Cellvibrionales</taxon>
        <taxon>Cellvibrionaceae</taxon>
        <taxon>Saccharophagus</taxon>
    </lineage>
</organism>
<evidence type="ECO:0000313" key="2">
    <source>
        <dbReference type="EMBL" id="MDO6422191.1"/>
    </source>
</evidence>
<dbReference type="Proteomes" id="UP001169760">
    <property type="component" value="Unassembled WGS sequence"/>
</dbReference>
<dbReference type="InterPro" id="IPR002816">
    <property type="entry name" value="TraB/PrgY/GumN_fam"/>
</dbReference>
<dbReference type="EMBL" id="JAUOPB010000004">
    <property type="protein sequence ID" value="MDO6422191.1"/>
    <property type="molecule type" value="Genomic_DNA"/>
</dbReference>
<name>A0AAW7X619_9GAMM</name>
<feature type="chain" id="PRO_5043868846" evidence="1">
    <location>
        <begin position="24"/>
        <end position="293"/>
    </location>
</feature>
<proteinExistence type="predicted"/>
<accession>A0AAW7X619</accession>
<evidence type="ECO:0000256" key="1">
    <source>
        <dbReference type="SAM" id="SignalP"/>
    </source>
</evidence>
<evidence type="ECO:0000313" key="3">
    <source>
        <dbReference type="Proteomes" id="UP001169760"/>
    </source>
</evidence>
<dbReference type="Pfam" id="PF01963">
    <property type="entry name" value="TraB_PrgY_gumN"/>
    <property type="match status" value="1"/>
</dbReference>
<dbReference type="PANTHER" id="PTHR40590">
    <property type="entry name" value="CYTOPLASMIC PROTEIN-RELATED"/>
    <property type="match status" value="1"/>
</dbReference>
<comment type="caution">
    <text evidence="2">The sequence shown here is derived from an EMBL/GenBank/DDBJ whole genome shotgun (WGS) entry which is preliminary data.</text>
</comment>
<protein>
    <submittedName>
        <fullName evidence="2">TraB/GumN family protein</fullName>
    </submittedName>
</protein>
<keyword evidence="1" id="KW-0732">Signal</keyword>
<reference evidence="2" key="1">
    <citation type="submission" date="2023-07" db="EMBL/GenBank/DDBJ databases">
        <title>Genome content predicts the carbon catabolic preferences of heterotrophic bacteria.</title>
        <authorList>
            <person name="Gralka M."/>
        </authorList>
    </citation>
    <scope>NUCLEOTIDE SEQUENCE</scope>
    <source>
        <strain evidence="2">I3M17_2</strain>
    </source>
</reference>
<dbReference type="InterPro" id="IPR047111">
    <property type="entry name" value="YbaP-like"/>
</dbReference>
<dbReference type="RefSeq" id="WP_303492065.1">
    <property type="nucleotide sequence ID" value="NZ_JAUOPB010000004.1"/>
</dbReference>
<sequence length="293" mass="32431">MQSFINRLIAATLLLTAVVTVPAAIAETSVFKVSKGENSTYLLGTFHLLNASDHPLPAEFQQAYNAASSIYFEADLQAAQSPEFQMKFFKAISAPSGSTLQTLIKPETYMALEAFMAKKQMLITNFAPFSPAGSALMLTMAEYQKLGMMPEYGVDQFFFSRAQGDGKTIGHLETIDEQLSFIANLGKGQEDEMIMSTITELNTLEKSVGDLKKAWRSGNSKQLDKISLKEMREKFPDTYAEMIVNRNNKWMPEIEAMLADKPTEAVMVGALHLVGPDGLIELLKKKGYKVTQL</sequence>
<gene>
    <name evidence="2" type="ORF">Q4521_06880</name>
</gene>
<feature type="signal peptide" evidence="1">
    <location>
        <begin position="1"/>
        <end position="23"/>
    </location>
</feature>
<dbReference type="CDD" id="cd14789">
    <property type="entry name" value="Tiki"/>
    <property type="match status" value="1"/>
</dbReference>